<dbReference type="CDD" id="cd07323">
    <property type="entry name" value="LAM"/>
    <property type="match status" value="1"/>
</dbReference>
<evidence type="ECO:0000256" key="1">
    <source>
        <dbReference type="ARBA" id="ARBA00022884"/>
    </source>
</evidence>
<feature type="compositionally biased region" description="Low complexity" evidence="3">
    <location>
        <begin position="219"/>
        <end position="231"/>
    </location>
</feature>
<feature type="compositionally biased region" description="Polar residues" evidence="3">
    <location>
        <begin position="461"/>
        <end position="479"/>
    </location>
</feature>
<evidence type="ECO:0000256" key="3">
    <source>
        <dbReference type="SAM" id="MobiDB-lite"/>
    </source>
</evidence>
<feature type="region of interest" description="Disordered" evidence="3">
    <location>
        <begin position="832"/>
        <end position="878"/>
    </location>
</feature>
<feature type="compositionally biased region" description="Polar residues" evidence="3">
    <location>
        <begin position="364"/>
        <end position="389"/>
    </location>
</feature>
<organism evidence="5 6">
    <name type="scientific">Humicola insolens</name>
    <name type="common">Soft-rot fungus</name>
    <dbReference type="NCBI Taxonomy" id="85995"/>
    <lineage>
        <taxon>Eukaryota</taxon>
        <taxon>Fungi</taxon>
        <taxon>Dikarya</taxon>
        <taxon>Ascomycota</taxon>
        <taxon>Pezizomycotina</taxon>
        <taxon>Sordariomycetes</taxon>
        <taxon>Sordariomycetidae</taxon>
        <taxon>Sordariales</taxon>
        <taxon>Chaetomiaceae</taxon>
        <taxon>Mycothermus</taxon>
    </lineage>
</organism>
<feature type="compositionally biased region" description="Polar residues" evidence="3">
    <location>
        <begin position="541"/>
        <end position="552"/>
    </location>
</feature>
<dbReference type="SUPFAM" id="SSF46785">
    <property type="entry name" value="Winged helix' DNA-binding domain"/>
    <property type="match status" value="1"/>
</dbReference>
<feature type="region of interest" description="Disordered" evidence="3">
    <location>
        <begin position="1"/>
        <end position="592"/>
    </location>
</feature>
<proteinExistence type="predicted"/>
<dbReference type="InterPro" id="IPR006607">
    <property type="entry name" value="DM15"/>
</dbReference>
<dbReference type="PANTHER" id="PTHR22792:SF132">
    <property type="entry name" value="LA-RELATED PROTEIN 1"/>
    <property type="match status" value="1"/>
</dbReference>
<dbReference type="InterPro" id="IPR036388">
    <property type="entry name" value="WH-like_DNA-bd_sf"/>
</dbReference>
<feature type="compositionally biased region" description="Low complexity" evidence="3">
    <location>
        <begin position="83"/>
        <end position="98"/>
    </location>
</feature>
<dbReference type="Pfam" id="PF05383">
    <property type="entry name" value="La"/>
    <property type="match status" value="1"/>
</dbReference>
<dbReference type="InterPro" id="IPR045180">
    <property type="entry name" value="La_dom_prot"/>
</dbReference>
<dbReference type="InterPro" id="IPR036390">
    <property type="entry name" value="WH_DNA-bd_sf"/>
</dbReference>
<reference evidence="5 6" key="1">
    <citation type="journal article" date="2024" name="Commun. Biol.">
        <title>Comparative genomic analysis of thermophilic fungi reveals convergent evolutionary adaptations and gene losses.</title>
        <authorList>
            <person name="Steindorff A.S."/>
            <person name="Aguilar-Pontes M.V."/>
            <person name="Robinson A.J."/>
            <person name="Andreopoulos B."/>
            <person name="LaButti K."/>
            <person name="Kuo A."/>
            <person name="Mondo S."/>
            <person name="Riley R."/>
            <person name="Otillar R."/>
            <person name="Haridas S."/>
            <person name="Lipzen A."/>
            <person name="Grimwood J."/>
            <person name="Schmutz J."/>
            <person name="Clum A."/>
            <person name="Reid I.D."/>
            <person name="Moisan M.C."/>
            <person name="Butler G."/>
            <person name="Nguyen T.T.M."/>
            <person name="Dewar K."/>
            <person name="Conant G."/>
            <person name="Drula E."/>
            <person name="Henrissat B."/>
            <person name="Hansel C."/>
            <person name="Singer S."/>
            <person name="Hutchinson M.I."/>
            <person name="de Vries R.P."/>
            <person name="Natvig D.O."/>
            <person name="Powell A.J."/>
            <person name="Tsang A."/>
            <person name="Grigoriev I.V."/>
        </authorList>
    </citation>
    <scope>NUCLEOTIDE SEQUENCE [LARGE SCALE GENOMIC DNA]</scope>
    <source>
        <strain evidence="5 6">CBS 620.91</strain>
    </source>
</reference>
<dbReference type="SMART" id="SM00715">
    <property type="entry name" value="LA"/>
    <property type="match status" value="1"/>
</dbReference>
<dbReference type="PANTHER" id="PTHR22792">
    <property type="entry name" value="LUPUS LA PROTEIN-RELATED"/>
    <property type="match status" value="1"/>
</dbReference>
<feature type="compositionally biased region" description="Polar residues" evidence="3">
    <location>
        <begin position="44"/>
        <end position="59"/>
    </location>
</feature>
<evidence type="ECO:0000256" key="2">
    <source>
        <dbReference type="PROSITE-ProRule" id="PRU00332"/>
    </source>
</evidence>
<evidence type="ECO:0000313" key="6">
    <source>
        <dbReference type="Proteomes" id="UP001583172"/>
    </source>
</evidence>
<accession>A0ABR3V9C2</accession>
<dbReference type="EMBL" id="JAZGSY010000223">
    <property type="protein sequence ID" value="KAL1838311.1"/>
    <property type="molecule type" value="Genomic_DNA"/>
</dbReference>
<feature type="compositionally biased region" description="Polar residues" evidence="3">
    <location>
        <begin position="18"/>
        <end position="36"/>
    </location>
</feature>
<protein>
    <recommendedName>
        <fullName evidence="4">HTH La-type RNA-binding domain-containing protein</fullName>
    </recommendedName>
</protein>
<keyword evidence="1 2" id="KW-0694">RNA-binding</keyword>
<gene>
    <name evidence="5" type="ORF">VTJ49DRAFT_2823</name>
</gene>
<comment type="caution">
    <text evidence="5">The sequence shown here is derived from an EMBL/GenBank/DDBJ whole genome shotgun (WGS) entry which is preliminary data.</text>
</comment>
<feature type="domain" description="HTH La-type RNA-binding" evidence="4">
    <location>
        <begin position="612"/>
        <end position="703"/>
    </location>
</feature>
<dbReference type="Proteomes" id="UP001583172">
    <property type="component" value="Unassembled WGS sequence"/>
</dbReference>
<feature type="compositionally biased region" description="Basic residues" evidence="3">
    <location>
        <begin position="109"/>
        <end position="118"/>
    </location>
</feature>
<sequence>MSAQPFSYAQAARGRPAGQTNQQQEASSAAPSTTGSHVKDDASTGATSVTAPSVASTNTDPRDTEQPSLPQAEDRQSKPHSKAPSVADSASSEASVSETSKKPSGPSGAKHHEHRSQTRSHSDDKTSRSTSRTSRANDSVDGKKGKKGKKSRANDKDTRGAQSAEEDAEKDKEPPKPVVLTEAPLPAVNPWAQRLEARKAATQVKATPEDSTPAESRQDPAPADAASRSPATNGENKSGPRGSRAGDKDDKAPVALPLVADPASWPDPKAAAEQEAKKTQTKADKSEKADKTDKADTTEKDAPEEAGPTRKKTWEKLDIVPSVVFETQLPQIRGSKPRNSAPRGSRGDSTSAKANNLGAAAGPQTPTTSASDKTPSNAGSSGPKTSSNARPRDGSIVSRAASQPQQPHASKRSPADAATRDQRKPSIPASTTEPARDANPVTPSTSKRASATRDIRLDTGFPNSENGQASATRGPQQDRNGFPARGDFAKDGAHGQQFPARDGRPERGRGSFRGRGGHGSSAGHHPSPSYSTNGHFPAANGFQSRQSPTTQGPAPFANQFPPSFGHPQRGRGNKWAGQSAARNGHSATGFPPKAAAQVNDFAVGQYPPYMYPPVFDVSIPVLKAQIEYYFSVENLCKDYYLRKHMDGQGFVHLSTIANFKRVKMVTEDLELVRFVCSLSDKIEFGVGEDGIERLRAREKWQLFVLPPSEREEAFRNDGPQTWTPYVRPDAHMAGPFPNPMVPQPYPPAVAGGFPAYADGQIFSPTFPNGATYDVAAVNGAAVNGHHHAHETRLTAGVPEYAPPQSPVTLESMTNFPDSQVEKLMVVLSYDDEKGEAGPSGDAGVAGYVSDAPQSLQNGAPAPAADGQSATEPASTEPAAHSDIVWLDGQAPASATGQTDRKPYPEIRSAALEQRRNAKDGETPREMQKLYKFWSHLLLNDFNAKVYEEFRSLALEDASRETPSTCGLNSLLEFYNKLLLSGNTRKPWPQDRAVPEIFTAHMNEAVELNRRLGGSGVAAI</sequence>
<name>A0ABR3V9C2_HUMIN</name>
<dbReference type="InterPro" id="IPR006630">
    <property type="entry name" value="La_HTH"/>
</dbReference>
<dbReference type="SMART" id="SM00684">
    <property type="entry name" value="DM15"/>
    <property type="match status" value="2"/>
</dbReference>
<feature type="compositionally biased region" description="Low complexity" evidence="3">
    <location>
        <begin position="253"/>
        <end position="269"/>
    </location>
</feature>
<feature type="compositionally biased region" description="Basic and acidic residues" evidence="3">
    <location>
        <begin position="270"/>
        <end position="303"/>
    </location>
</feature>
<evidence type="ECO:0000313" key="5">
    <source>
        <dbReference type="EMBL" id="KAL1838311.1"/>
    </source>
</evidence>
<dbReference type="Pfam" id="PF21071">
    <property type="entry name" value="LARP1_HEAT"/>
    <property type="match status" value="1"/>
</dbReference>
<evidence type="ECO:0000259" key="4">
    <source>
        <dbReference type="PROSITE" id="PS50961"/>
    </source>
</evidence>
<dbReference type="Gene3D" id="1.10.10.10">
    <property type="entry name" value="Winged helix-like DNA-binding domain superfamily/Winged helix DNA-binding domain"/>
    <property type="match status" value="1"/>
</dbReference>
<feature type="compositionally biased region" description="Low complexity" evidence="3">
    <location>
        <begin position="128"/>
        <end position="137"/>
    </location>
</feature>
<keyword evidence="6" id="KW-1185">Reference proteome</keyword>
<dbReference type="PROSITE" id="PS50961">
    <property type="entry name" value="HTH_LA"/>
    <property type="match status" value="1"/>
</dbReference>